<dbReference type="Proteomes" id="UP000683507">
    <property type="component" value="Chromosome"/>
</dbReference>
<feature type="chain" id="PRO_5036712458" description="DUF3575 domain-containing protein" evidence="1">
    <location>
        <begin position="19"/>
        <end position="220"/>
    </location>
</feature>
<keyword evidence="1" id="KW-0732">Signal</keyword>
<feature type="signal peptide" evidence="1">
    <location>
        <begin position="1"/>
        <end position="18"/>
    </location>
</feature>
<protein>
    <recommendedName>
        <fullName evidence="4">DUF3575 domain-containing protein</fullName>
    </recommendedName>
</protein>
<dbReference type="RefSeq" id="WP_258541403.1">
    <property type="nucleotide sequence ID" value="NZ_OU015584.1"/>
</dbReference>
<dbReference type="AlphaFoldDB" id="A0A916JLY2"/>
<reference evidence="2" key="1">
    <citation type="submission" date="2021-04" db="EMBL/GenBank/DDBJ databases">
        <authorList>
            <person name="Rodrigo-Torres L."/>
            <person name="Arahal R. D."/>
            <person name="Lucena T."/>
        </authorList>
    </citation>
    <scope>NUCLEOTIDE SEQUENCE</scope>
    <source>
        <strain evidence="2">AS29M-1</strain>
    </source>
</reference>
<evidence type="ECO:0000313" key="2">
    <source>
        <dbReference type="EMBL" id="CAG5080120.1"/>
    </source>
</evidence>
<name>A0A916JLY2_9FLAO</name>
<dbReference type="KEGG" id="ptan:CRYO30217_01190"/>
<evidence type="ECO:0000256" key="1">
    <source>
        <dbReference type="SAM" id="SignalP"/>
    </source>
</evidence>
<proteinExistence type="predicted"/>
<organism evidence="2 3">
    <name type="scientific">Parvicella tangerina</name>
    <dbReference type="NCBI Taxonomy" id="2829795"/>
    <lineage>
        <taxon>Bacteria</taxon>
        <taxon>Pseudomonadati</taxon>
        <taxon>Bacteroidota</taxon>
        <taxon>Flavobacteriia</taxon>
        <taxon>Flavobacteriales</taxon>
        <taxon>Parvicellaceae</taxon>
        <taxon>Parvicella</taxon>
    </lineage>
</organism>
<sequence>MRICLFSFLVLISAFFCAQEGKKVSIETQFRLLSDTGASQNNLKIRYHFNEKHVLRTNWSFMYNSATNEILETDGDGVGSIEEVTAAHYVSLGYERHFAFDKMAPYLGGALGYGFGNESEYGSRTDGLTFINDFNYNQQQKISAIYVDVFSGFDFNLYKGLYLGTEIGLRFLNTKYLRGELQTEDASSTTDSSTTTPIPEKKSTSLSLVNMGVLRVGWKF</sequence>
<dbReference type="EMBL" id="OU015584">
    <property type="protein sequence ID" value="CAG5080120.1"/>
    <property type="molecule type" value="Genomic_DNA"/>
</dbReference>
<accession>A0A916JLY2</accession>
<gene>
    <name evidence="2" type="ORF">CRYO30217_01190</name>
</gene>
<evidence type="ECO:0008006" key="4">
    <source>
        <dbReference type="Google" id="ProtNLM"/>
    </source>
</evidence>
<keyword evidence="3" id="KW-1185">Reference proteome</keyword>
<evidence type="ECO:0000313" key="3">
    <source>
        <dbReference type="Proteomes" id="UP000683507"/>
    </source>
</evidence>